<protein>
    <submittedName>
        <fullName evidence="3">Elongation factor 1-gamma 2-like protein</fullName>
    </submittedName>
</protein>
<dbReference type="InterPro" id="IPR001662">
    <property type="entry name" value="EF1B_G_C"/>
</dbReference>
<dbReference type="EMBL" id="ASHM01062808">
    <property type="protein sequence ID" value="PNX90434.1"/>
    <property type="molecule type" value="Genomic_DNA"/>
</dbReference>
<reference evidence="3 4" key="2">
    <citation type="journal article" date="2017" name="Front. Plant Sci.">
        <title>Gene Classification and Mining of Molecular Markers Useful in Red Clover (Trifolium pratense) Breeding.</title>
        <authorList>
            <person name="Istvanek J."/>
            <person name="Dluhosova J."/>
            <person name="Dluhos P."/>
            <person name="Patkova L."/>
            <person name="Nedelnik J."/>
            <person name="Repkova J."/>
        </authorList>
    </citation>
    <scope>NUCLEOTIDE SEQUENCE [LARGE SCALE GENOMIC DNA]</scope>
    <source>
        <strain evidence="4">cv. Tatra</strain>
        <tissue evidence="3">Young leaves</tissue>
    </source>
</reference>
<dbReference type="Proteomes" id="UP000236291">
    <property type="component" value="Unassembled WGS sequence"/>
</dbReference>
<organism evidence="3 4">
    <name type="scientific">Trifolium pratense</name>
    <name type="common">Red clover</name>
    <dbReference type="NCBI Taxonomy" id="57577"/>
    <lineage>
        <taxon>Eukaryota</taxon>
        <taxon>Viridiplantae</taxon>
        <taxon>Streptophyta</taxon>
        <taxon>Embryophyta</taxon>
        <taxon>Tracheophyta</taxon>
        <taxon>Spermatophyta</taxon>
        <taxon>Magnoliopsida</taxon>
        <taxon>eudicotyledons</taxon>
        <taxon>Gunneridae</taxon>
        <taxon>Pentapetalae</taxon>
        <taxon>rosids</taxon>
        <taxon>fabids</taxon>
        <taxon>Fabales</taxon>
        <taxon>Fabaceae</taxon>
        <taxon>Papilionoideae</taxon>
        <taxon>50 kb inversion clade</taxon>
        <taxon>NPAAA clade</taxon>
        <taxon>Hologalegina</taxon>
        <taxon>IRL clade</taxon>
        <taxon>Trifolieae</taxon>
        <taxon>Trifolium</taxon>
    </lineage>
</organism>
<dbReference type="PROSITE" id="PS50040">
    <property type="entry name" value="EF1G_C"/>
    <property type="match status" value="1"/>
</dbReference>
<dbReference type="STRING" id="57577.A0A2K3MI37"/>
<dbReference type="GO" id="GO:0003746">
    <property type="term" value="F:translation elongation factor activity"/>
    <property type="evidence" value="ECO:0007669"/>
    <property type="project" value="UniProtKB-UniRule"/>
</dbReference>
<dbReference type="GO" id="GO:0004364">
    <property type="term" value="F:glutathione transferase activity"/>
    <property type="evidence" value="ECO:0007669"/>
    <property type="project" value="InterPro"/>
</dbReference>
<evidence type="ECO:0000313" key="4">
    <source>
        <dbReference type="Proteomes" id="UP000236291"/>
    </source>
</evidence>
<comment type="caution">
    <text evidence="3">The sequence shown here is derived from an EMBL/GenBank/DDBJ whole genome shotgun (WGS) entry which is preliminary data.</text>
</comment>
<dbReference type="Gene3D" id="3.30.70.1010">
    <property type="entry name" value="Translation elongation factor EF1B, gamma chain, conserved domain"/>
    <property type="match status" value="1"/>
</dbReference>
<dbReference type="PANTHER" id="PTHR44372:SF1">
    <property type="entry name" value="ELONGATION FACTOR 1-GAMMA 3"/>
    <property type="match status" value="1"/>
</dbReference>
<dbReference type="SMART" id="SM01183">
    <property type="entry name" value="EF1G"/>
    <property type="match status" value="1"/>
</dbReference>
<dbReference type="InterPro" id="IPR044628">
    <property type="entry name" value="EF-1-gamma_plant"/>
</dbReference>
<dbReference type="SUPFAM" id="SSF89942">
    <property type="entry name" value="eEF1-gamma domain"/>
    <property type="match status" value="1"/>
</dbReference>
<evidence type="ECO:0000256" key="1">
    <source>
        <dbReference type="PROSITE-ProRule" id="PRU00519"/>
    </source>
</evidence>
<reference evidence="3 4" key="1">
    <citation type="journal article" date="2014" name="Am. J. Bot.">
        <title>Genome assembly and annotation for red clover (Trifolium pratense; Fabaceae).</title>
        <authorList>
            <person name="Istvanek J."/>
            <person name="Jaros M."/>
            <person name="Krenek A."/>
            <person name="Repkova J."/>
        </authorList>
    </citation>
    <scope>NUCLEOTIDE SEQUENCE [LARGE SCALE GENOMIC DNA]</scope>
    <source>
        <strain evidence="4">cv. Tatra</strain>
        <tissue evidence="3">Young leaves</tissue>
    </source>
</reference>
<name>A0A2K3MI37_TRIPR</name>
<accession>A0A2K3MI37</accession>
<gene>
    <name evidence="3" type="ORF">L195_g046558</name>
</gene>
<dbReference type="AlphaFoldDB" id="A0A2K3MI37"/>
<dbReference type="Pfam" id="PF00647">
    <property type="entry name" value="EF1G"/>
    <property type="match status" value="1"/>
</dbReference>
<feature type="non-terminal residue" evidence="3">
    <location>
        <position position="182"/>
    </location>
</feature>
<keyword evidence="1" id="KW-0648">Protein biosynthesis</keyword>
<evidence type="ECO:0000313" key="3">
    <source>
        <dbReference type="EMBL" id="PNX90434.1"/>
    </source>
</evidence>
<dbReference type="PANTHER" id="PTHR44372">
    <property type="entry name" value="ELONGATION FACTOR 1-GAMMA 1-RELATED"/>
    <property type="match status" value="1"/>
</dbReference>
<dbReference type="InterPro" id="IPR036433">
    <property type="entry name" value="EF1B_G_C_sf"/>
</dbReference>
<sequence>MTTIITIPTITASALFLETPFGIVFGADTIARCVFQLKNRKTLCGSSMIEHVFVEQWIAFSTSFTSQFCHVEKYFWYMVKQPNFQKILGEVKQMTVPPFQSTEENPEKIVVNTGPEMPEPMNSHDLLSAKITLDEWKGNYFNTNTNFRKVAIKGFWKMYNPDTSSLWFCDSKYNAENSVTFK</sequence>
<evidence type="ECO:0000259" key="2">
    <source>
        <dbReference type="PROSITE" id="PS50040"/>
    </source>
</evidence>
<keyword evidence="1 3" id="KW-0251">Elongation factor</keyword>
<proteinExistence type="predicted"/>
<feature type="domain" description="EF-1-gamma C-terminal" evidence="2">
    <location>
        <begin position="120"/>
        <end position="182"/>
    </location>
</feature>